<dbReference type="EMBL" id="JAAVLR010000001">
    <property type="protein sequence ID" value="NKC27824.1"/>
    <property type="molecule type" value="Genomic_DNA"/>
</dbReference>
<gene>
    <name evidence="5 7" type="primary">msrP</name>
    <name evidence="7" type="ORF">HED52_04100</name>
</gene>
<feature type="domain" description="Oxidoreductase molybdopterin-binding" evidence="6">
    <location>
        <begin position="107"/>
        <end position="263"/>
    </location>
</feature>
<comment type="PTM">
    <text evidence="5">Predicted to be exported by the Tat system. The position of the signal peptide cleavage has not been experimentally proven.</text>
</comment>
<dbReference type="Pfam" id="PF00174">
    <property type="entry name" value="Oxidored_molyb"/>
    <property type="match status" value="1"/>
</dbReference>
<dbReference type="PROSITE" id="PS51318">
    <property type="entry name" value="TAT"/>
    <property type="match status" value="1"/>
</dbReference>
<evidence type="ECO:0000256" key="3">
    <source>
        <dbReference type="ARBA" id="ARBA00022729"/>
    </source>
</evidence>
<sequence length="330" mass="36574">MRVNYFGSGNDNEQLQTGAFSSARLTYDAVTPKSLYLNRRSFMVGAGALAAAGIASSAFAEPLKAKASAYKVDEKLTPQDAVTTYNNFYEFGTDKSDPSANSGNYKPLPWKLTVDGLVKQPKEFDIQDLIARMPLEERIYRMRCVEAWSMVIPWIGFPLASLLAQVEPLGSAKYIAFTGLVRPEEMPGQTGLFQVLDWPYIEGLRLDEAMHPLTILSVGLYGETLPNANGAPIRLVVPWKYGFKGIKAITKISFVEKQPPTSWQQQAANEYGFYANVNPEVDHPRWSQATERRIGEGGFLGSGRRPTLPFNGYGEEVASLYAGMDLKVNY</sequence>
<feature type="binding site" evidence="5">
    <location>
        <position position="229"/>
    </location>
    <ligand>
        <name>Mo-molybdopterin</name>
        <dbReference type="ChEBI" id="CHEBI:71302"/>
    </ligand>
</feature>
<dbReference type="Gene3D" id="3.90.420.10">
    <property type="entry name" value="Oxidoreductase, molybdopterin-binding domain"/>
    <property type="match status" value="1"/>
</dbReference>
<evidence type="ECO:0000313" key="7">
    <source>
        <dbReference type="EMBL" id="NKC27824.1"/>
    </source>
</evidence>
<dbReference type="EC" id="1.8.5.-" evidence="5"/>
<accession>A0ABX1DSC4</accession>
<comment type="similarity">
    <text evidence="5">Belongs to the MsrP family.</text>
</comment>
<evidence type="ECO:0000256" key="5">
    <source>
        <dbReference type="HAMAP-Rule" id="MF_01206"/>
    </source>
</evidence>
<dbReference type="InterPro" id="IPR022867">
    <property type="entry name" value="MsrP"/>
</dbReference>
<feature type="binding site" evidence="5">
    <location>
        <position position="234"/>
    </location>
    <ligand>
        <name>Mo-molybdopterin</name>
        <dbReference type="ChEBI" id="CHEBI:71302"/>
    </ligand>
</feature>
<dbReference type="GO" id="GO:0016491">
    <property type="term" value="F:oxidoreductase activity"/>
    <property type="evidence" value="ECO:0007669"/>
    <property type="project" value="UniProtKB-KW"/>
</dbReference>
<evidence type="ECO:0000256" key="2">
    <source>
        <dbReference type="ARBA" id="ARBA00022723"/>
    </source>
</evidence>
<dbReference type="Proteomes" id="UP000568486">
    <property type="component" value="Unassembled WGS sequence"/>
</dbReference>
<evidence type="ECO:0000313" key="8">
    <source>
        <dbReference type="Proteomes" id="UP000568486"/>
    </source>
</evidence>
<dbReference type="InterPro" id="IPR000572">
    <property type="entry name" value="OxRdtase_Mopterin-bd_dom"/>
</dbReference>
<proteinExistence type="inferred from homology"/>
<comment type="catalytic activity">
    <reaction evidence="5">
        <text>L-methionyl-[protein] + a quinone + H2O = L-methionyl-(R)-S-oxide-[protein] + a quinol</text>
        <dbReference type="Rhea" id="RHEA:51296"/>
        <dbReference type="Rhea" id="RHEA-COMP:12313"/>
        <dbReference type="Rhea" id="RHEA-COMP:12314"/>
        <dbReference type="ChEBI" id="CHEBI:15377"/>
        <dbReference type="ChEBI" id="CHEBI:16044"/>
        <dbReference type="ChEBI" id="CHEBI:24646"/>
        <dbReference type="ChEBI" id="CHEBI:45764"/>
        <dbReference type="ChEBI" id="CHEBI:132124"/>
    </reaction>
</comment>
<keyword evidence="1 5" id="KW-0500">Molybdenum</keyword>
<dbReference type="InterPro" id="IPR006311">
    <property type="entry name" value="TAT_signal"/>
</dbReference>
<feature type="binding site" evidence="5">
    <location>
        <position position="144"/>
    </location>
    <ligand>
        <name>Mo-molybdopterin</name>
        <dbReference type="ChEBI" id="CHEBI:71302"/>
    </ligand>
    <ligandPart>
        <name>Mo</name>
        <dbReference type="ChEBI" id="CHEBI:28685"/>
    </ligandPart>
</feature>
<evidence type="ECO:0000259" key="6">
    <source>
        <dbReference type="Pfam" id="PF00174"/>
    </source>
</evidence>
<comment type="caution">
    <text evidence="7">The sequence shown here is derived from an EMBL/GenBank/DDBJ whole genome shotgun (WGS) entry which is preliminary data.</text>
</comment>
<comment type="function">
    <text evidence="5">Part of the MsrPQ system that repairs oxidized periplasmic proteins containing methionine sulfoxide residues (Met-O), using respiratory chain electrons. Thus protects these proteins from oxidative-stress damage caused by reactive species of oxygen and chlorine generated by the host defense mechanisms. MsrPQ is essential for the maintenance of envelope integrity under bleach stress, rescuing a wide series of structurally unrelated periplasmic proteins from methionine oxidation. The catalytic subunit MsrP is non-stereospecific, being able to reduce both (R-) and (S-) diastereoisomers of methionine sulfoxide.</text>
</comment>
<dbReference type="PANTHER" id="PTHR43032:SF3">
    <property type="entry name" value="PROTEIN-METHIONINE-SULFOXIDE REDUCTASE CATALYTIC SUBUNIT MSRP"/>
    <property type="match status" value="1"/>
</dbReference>
<keyword evidence="4 5" id="KW-0560">Oxidoreductase</keyword>
<name>A0ABX1DSC4_9HYPH</name>
<feature type="binding site" evidence="5">
    <location>
        <begin position="89"/>
        <end position="90"/>
    </location>
    <ligand>
        <name>Mo-molybdopterin</name>
        <dbReference type="ChEBI" id="CHEBI:71302"/>
    </ligand>
</feature>
<dbReference type="InterPro" id="IPR036374">
    <property type="entry name" value="OxRdtase_Mopterin-bd_sf"/>
</dbReference>
<organism evidence="7 8">
    <name type="scientific">Brucella ciceri</name>
    <dbReference type="NCBI Taxonomy" id="391287"/>
    <lineage>
        <taxon>Bacteria</taxon>
        <taxon>Pseudomonadati</taxon>
        <taxon>Pseudomonadota</taxon>
        <taxon>Alphaproteobacteria</taxon>
        <taxon>Hyphomicrobiales</taxon>
        <taxon>Brucellaceae</taxon>
        <taxon>Brucella/Ochrobactrum group</taxon>
        <taxon>Brucella</taxon>
    </lineage>
</organism>
<comment type="caution">
    <text evidence="5">Lacks conserved residue(s) required for the propagation of feature annotation.</text>
</comment>
<keyword evidence="8" id="KW-1185">Reference proteome</keyword>
<dbReference type="HAMAP" id="MF_01206">
    <property type="entry name" value="MsrP"/>
    <property type="match status" value="1"/>
</dbReference>
<comment type="catalytic activity">
    <reaction evidence="5">
        <text>L-methionyl-[protein] + a quinone + H2O = L-methionyl-(S)-S-oxide-[protein] + a quinol</text>
        <dbReference type="Rhea" id="RHEA:51292"/>
        <dbReference type="Rhea" id="RHEA-COMP:12313"/>
        <dbReference type="Rhea" id="RHEA-COMP:12315"/>
        <dbReference type="ChEBI" id="CHEBI:15377"/>
        <dbReference type="ChEBI" id="CHEBI:16044"/>
        <dbReference type="ChEBI" id="CHEBI:24646"/>
        <dbReference type="ChEBI" id="CHEBI:44120"/>
        <dbReference type="ChEBI" id="CHEBI:132124"/>
    </reaction>
</comment>
<dbReference type="NCBIfam" id="NF003767">
    <property type="entry name" value="PRK05363.1"/>
    <property type="match status" value="1"/>
</dbReference>
<keyword evidence="3 5" id="KW-0732">Signal</keyword>
<feature type="binding site" evidence="5">
    <location>
        <begin position="245"/>
        <end position="247"/>
    </location>
    <ligand>
        <name>Mo-molybdopterin</name>
        <dbReference type="ChEBI" id="CHEBI:71302"/>
    </ligand>
</feature>
<evidence type="ECO:0000256" key="4">
    <source>
        <dbReference type="ARBA" id="ARBA00023002"/>
    </source>
</evidence>
<keyword evidence="2 5" id="KW-0479">Metal-binding</keyword>
<dbReference type="CDD" id="cd02107">
    <property type="entry name" value="YedY_like_Moco"/>
    <property type="match status" value="1"/>
</dbReference>
<evidence type="ECO:0000256" key="1">
    <source>
        <dbReference type="ARBA" id="ARBA00022505"/>
    </source>
</evidence>
<dbReference type="SUPFAM" id="SSF56524">
    <property type="entry name" value="Oxidoreductase molybdopterin-binding domain"/>
    <property type="match status" value="1"/>
</dbReference>
<protein>
    <recommendedName>
        <fullName evidence="5">Protein-methionine-sulfoxide reductase catalytic subunit MsrP</fullName>
        <ecNumber evidence="5">1.8.5.-</ecNumber>
    </recommendedName>
</protein>
<reference evidence="7 8" key="1">
    <citation type="submission" date="2020-03" db="EMBL/GenBank/DDBJ databases">
        <title>Whole genome sequencing of clinical and environmental type strains of Ochrobactrum.</title>
        <authorList>
            <person name="Dharne M."/>
        </authorList>
    </citation>
    <scope>NUCLEOTIDE SEQUENCE [LARGE SCALE GENOMIC DNA]</scope>
    <source>
        <strain evidence="7 8">DSM 22292</strain>
    </source>
</reference>
<comment type="cofactor">
    <cofactor evidence="5">
        <name>Mo-molybdopterin</name>
        <dbReference type="ChEBI" id="CHEBI:71302"/>
    </cofactor>
    <text evidence="5">Binds 1 Mo-molybdopterin (Mo-MPT) cofactor per subunit.</text>
</comment>
<feature type="binding site" evidence="5">
    <location>
        <position position="86"/>
    </location>
    <ligand>
        <name>Mo-molybdopterin</name>
        <dbReference type="ChEBI" id="CHEBI:71302"/>
    </ligand>
</feature>
<comment type="subunit">
    <text evidence="5">Heterodimer of a catalytic subunit (MsrP) and a heme-binding subunit (MsrQ).</text>
</comment>
<dbReference type="PANTHER" id="PTHR43032">
    <property type="entry name" value="PROTEIN-METHIONINE-SULFOXIDE REDUCTASE"/>
    <property type="match status" value="1"/>
</dbReference>